<evidence type="ECO:0000259" key="4">
    <source>
        <dbReference type="PROSITE" id="PS50949"/>
    </source>
</evidence>
<gene>
    <name evidence="5" type="ORF">JP39_03390</name>
</gene>
<dbReference type="PROSITE" id="PS50949">
    <property type="entry name" value="HTH_GNTR"/>
    <property type="match status" value="1"/>
</dbReference>
<dbReference type="STRING" id="1074467.JP39_03390"/>
<dbReference type="FunFam" id="1.10.10.10:FF:000079">
    <property type="entry name" value="GntR family transcriptional regulator"/>
    <property type="match status" value="1"/>
</dbReference>
<dbReference type="InterPro" id="IPR011663">
    <property type="entry name" value="UTRA"/>
</dbReference>
<dbReference type="Pfam" id="PF07702">
    <property type="entry name" value="UTRA"/>
    <property type="match status" value="1"/>
</dbReference>
<feature type="domain" description="HTH gntR-type" evidence="4">
    <location>
        <begin position="4"/>
        <end position="72"/>
    </location>
</feature>
<evidence type="ECO:0000256" key="1">
    <source>
        <dbReference type="ARBA" id="ARBA00023015"/>
    </source>
</evidence>
<proteinExistence type="predicted"/>
<keyword evidence="1" id="KW-0805">Transcription regulation</keyword>
<dbReference type="GO" id="GO:0003700">
    <property type="term" value="F:DNA-binding transcription factor activity"/>
    <property type="evidence" value="ECO:0007669"/>
    <property type="project" value="InterPro"/>
</dbReference>
<dbReference type="SMART" id="SM00866">
    <property type="entry name" value="UTRA"/>
    <property type="match status" value="1"/>
</dbReference>
<protein>
    <recommendedName>
        <fullName evidence="4">HTH gntR-type domain-containing protein</fullName>
    </recommendedName>
</protein>
<dbReference type="Proteomes" id="UP000061546">
    <property type="component" value="Chromosome"/>
</dbReference>
<dbReference type="InterPro" id="IPR036390">
    <property type="entry name" value="WH_DNA-bd_sf"/>
</dbReference>
<dbReference type="SUPFAM" id="SSF64288">
    <property type="entry name" value="Chorismate lyase-like"/>
    <property type="match status" value="1"/>
</dbReference>
<dbReference type="GO" id="GO:0045892">
    <property type="term" value="P:negative regulation of DNA-templated transcription"/>
    <property type="evidence" value="ECO:0007669"/>
    <property type="project" value="TreeGrafter"/>
</dbReference>
<keyword evidence="2" id="KW-0238">DNA-binding</keyword>
<dbReference type="InterPro" id="IPR036388">
    <property type="entry name" value="WH-like_DNA-bd_sf"/>
</dbReference>
<dbReference type="RefSeq" id="WP_041499303.1">
    <property type="nucleotide sequence ID" value="NZ_BJDV01000008.1"/>
</dbReference>
<dbReference type="SMART" id="SM00345">
    <property type="entry name" value="HTH_GNTR"/>
    <property type="match status" value="1"/>
</dbReference>
<dbReference type="Pfam" id="PF00392">
    <property type="entry name" value="GntR"/>
    <property type="match status" value="1"/>
</dbReference>
<sequence>MKETPKYVVVANHLRQQILEKQYQINEQLPQETAIASSLNVSRITVRKALDILVEEGLIYRIQGSGTFVKDNQANTGFSHGKKSLEIFDFNKYQVDLLKFGVDKPTGSVMGQLNINKFDFTYGIERLIKDKGTVIALQRTFMPVKIIQGMQMDSLKGSIYDFVDKELDLKIDSAIRTISSEISDDQVTEKLGLDKPEPLITMEQRSFLSNGQIFEYSYTYIRASKFSIHESI</sequence>
<name>A0A0K2LB36_9LACO</name>
<dbReference type="PANTHER" id="PTHR44846">
    <property type="entry name" value="MANNOSYL-D-GLYCERATE TRANSPORT/METABOLISM SYSTEM REPRESSOR MNGR-RELATED"/>
    <property type="match status" value="1"/>
</dbReference>
<keyword evidence="6" id="KW-1185">Reference proteome</keyword>
<dbReference type="Gene3D" id="3.40.1410.10">
    <property type="entry name" value="Chorismate lyase-like"/>
    <property type="match status" value="1"/>
</dbReference>
<dbReference type="Gene3D" id="1.10.10.10">
    <property type="entry name" value="Winged helix-like DNA-binding domain superfamily/Winged helix DNA-binding domain"/>
    <property type="match status" value="1"/>
</dbReference>
<evidence type="ECO:0000256" key="2">
    <source>
        <dbReference type="ARBA" id="ARBA00023125"/>
    </source>
</evidence>
<dbReference type="KEGG" id="lhi:JP39_03390"/>
<evidence type="ECO:0000313" key="5">
    <source>
        <dbReference type="EMBL" id="ALB28480.1"/>
    </source>
</evidence>
<dbReference type="PRINTS" id="PR00035">
    <property type="entry name" value="HTHGNTR"/>
</dbReference>
<reference evidence="5 6" key="1">
    <citation type="submission" date="2015-08" db="EMBL/GenBank/DDBJ databases">
        <title>Genomic sequence of Lactobacillus heilongjiangensis DSM 28069, isolated from Chinese traditional pickle.</title>
        <authorList>
            <person name="Jiang X."/>
            <person name="Zheng B."/>
            <person name="Cheng H."/>
        </authorList>
    </citation>
    <scope>NUCLEOTIDE SEQUENCE [LARGE SCALE GENOMIC DNA]</scope>
    <source>
        <strain evidence="5 6">DSM 28069</strain>
    </source>
</reference>
<dbReference type="InterPro" id="IPR050679">
    <property type="entry name" value="Bact_HTH_transcr_reg"/>
</dbReference>
<dbReference type="AlphaFoldDB" id="A0A0K2LB36"/>
<dbReference type="CDD" id="cd07377">
    <property type="entry name" value="WHTH_GntR"/>
    <property type="match status" value="1"/>
</dbReference>
<keyword evidence="3" id="KW-0804">Transcription</keyword>
<organism evidence="5 6">
    <name type="scientific">Companilactobacillus heilongjiangensis</name>
    <dbReference type="NCBI Taxonomy" id="1074467"/>
    <lineage>
        <taxon>Bacteria</taxon>
        <taxon>Bacillati</taxon>
        <taxon>Bacillota</taxon>
        <taxon>Bacilli</taxon>
        <taxon>Lactobacillales</taxon>
        <taxon>Lactobacillaceae</taxon>
        <taxon>Companilactobacillus</taxon>
    </lineage>
</organism>
<evidence type="ECO:0000313" key="6">
    <source>
        <dbReference type="Proteomes" id="UP000061546"/>
    </source>
</evidence>
<dbReference type="SUPFAM" id="SSF46785">
    <property type="entry name" value="Winged helix' DNA-binding domain"/>
    <property type="match status" value="1"/>
</dbReference>
<dbReference type="OrthoDB" id="9815017at2"/>
<dbReference type="EMBL" id="CP012559">
    <property type="protein sequence ID" value="ALB28480.1"/>
    <property type="molecule type" value="Genomic_DNA"/>
</dbReference>
<dbReference type="GO" id="GO:0003677">
    <property type="term" value="F:DNA binding"/>
    <property type="evidence" value="ECO:0007669"/>
    <property type="project" value="UniProtKB-KW"/>
</dbReference>
<dbReference type="InterPro" id="IPR000524">
    <property type="entry name" value="Tscrpt_reg_HTH_GntR"/>
</dbReference>
<evidence type="ECO:0000256" key="3">
    <source>
        <dbReference type="ARBA" id="ARBA00023163"/>
    </source>
</evidence>
<dbReference type="InterPro" id="IPR028978">
    <property type="entry name" value="Chorismate_lyase_/UTRA_dom_sf"/>
</dbReference>
<dbReference type="PANTHER" id="PTHR44846:SF5">
    <property type="entry name" value="HTH-TYPE TRANSCRIPTIONAL REGULATOR GMUR"/>
    <property type="match status" value="1"/>
</dbReference>
<accession>A0A0K2LB36</accession>